<proteinExistence type="predicted"/>
<dbReference type="InParanoid" id="A0A1C7NMN9"/>
<dbReference type="PIRSF" id="PIRSF038896">
    <property type="entry name" value="NAPE-PLD"/>
    <property type="match status" value="1"/>
</dbReference>
<dbReference type="PANTHER" id="PTHR15032:SF4">
    <property type="entry name" value="N-ACYL-PHOSPHATIDYLETHANOLAMINE-HYDROLYZING PHOSPHOLIPASE D"/>
    <property type="match status" value="1"/>
</dbReference>
<dbReference type="SUPFAM" id="SSF56281">
    <property type="entry name" value="Metallo-hydrolase/oxidoreductase"/>
    <property type="match status" value="1"/>
</dbReference>
<accession>A0A1C7NMN9</accession>
<dbReference type="Gene3D" id="3.60.15.10">
    <property type="entry name" value="Ribonuclease Z/Hydroxyacylglutathione hydrolase-like"/>
    <property type="match status" value="1"/>
</dbReference>
<dbReference type="GO" id="GO:0070291">
    <property type="term" value="P:N-acylethanolamine metabolic process"/>
    <property type="evidence" value="ECO:0007669"/>
    <property type="project" value="TreeGrafter"/>
</dbReference>
<dbReference type="InterPro" id="IPR024884">
    <property type="entry name" value="NAPE-PLD"/>
</dbReference>
<dbReference type="Pfam" id="PF12706">
    <property type="entry name" value="Lactamase_B_2"/>
    <property type="match status" value="1"/>
</dbReference>
<dbReference type="AlphaFoldDB" id="A0A1C7NMN9"/>
<dbReference type="GO" id="GO:0070290">
    <property type="term" value="F:N-acylphosphatidylethanolamine-specific phospholipase D activity"/>
    <property type="evidence" value="ECO:0007669"/>
    <property type="project" value="InterPro"/>
</dbReference>
<dbReference type="OrthoDB" id="332863at2759"/>
<organism evidence="2 3">
    <name type="scientific">Choanephora cucurbitarum</name>
    <dbReference type="NCBI Taxonomy" id="101091"/>
    <lineage>
        <taxon>Eukaryota</taxon>
        <taxon>Fungi</taxon>
        <taxon>Fungi incertae sedis</taxon>
        <taxon>Mucoromycota</taxon>
        <taxon>Mucoromycotina</taxon>
        <taxon>Mucoromycetes</taxon>
        <taxon>Mucorales</taxon>
        <taxon>Mucorineae</taxon>
        <taxon>Choanephoraceae</taxon>
        <taxon>Choanephoroideae</taxon>
        <taxon>Choanephora</taxon>
    </lineage>
</organism>
<dbReference type="GO" id="GO:0070292">
    <property type="term" value="P:N-acylphosphatidylethanolamine metabolic process"/>
    <property type="evidence" value="ECO:0007669"/>
    <property type="project" value="TreeGrafter"/>
</dbReference>
<feature type="domain" description="Metallo-beta-lactamase" evidence="1">
    <location>
        <begin position="157"/>
        <end position="356"/>
    </location>
</feature>
<evidence type="ECO:0000313" key="2">
    <source>
        <dbReference type="EMBL" id="OBZ90401.1"/>
    </source>
</evidence>
<evidence type="ECO:0000313" key="3">
    <source>
        <dbReference type="Proteomes" id="UP000093000"/>
    </source>
</evidence>
<dbReference type="GO" id="GO:0005737">
    <property type="term" value="C:cytoplasm"/>
    <property type="evidence" value="ECO:0007669"/>
    <property type="project" value="TreeGrafter"/>
</dbReference>
<dbReference type="InterPro" id="IPR036866">
    <property type="entry name" value="RibonucZ/Hydroxyglut_hydro"/>
</dbReference>
<dbReference type="Proteomes" id="UP000093000">
    <property type="component" value="Unassembled WGS sequence"/>
</dbReference>
<dbReference type="GO" id="GO:0008270">
    <property type="term" value="F:zinc ion binding"/>
    <property type="evidence" value="ECO:0007669"/>
    <property type="project" value="InterPro"/>
</dbReference>
<evidence type="ECO:0000259" key="1">
    <source>
        <dbReference type="Pfam" id="PF12706"/>
    </source>
</evidence>
<dbReference type="InterPro" id="IPR001279">
    <property type="entry name" value="Metallo-B-lactamas"/>
</dbReference>
<reference evidence="2 3" key="1">
    <citation type="submission" date="2016-03" db="EMBL/GenBank/DDBJ databases">
        <title>Choanephora cucurbitarum.</title>
        <authorList>
            <person name="Min B."/>
            <person name="Park H."/>
            <person name="Park J.-H."/>
            <person name="Shin H.-D."/>
            <person name="Choi I.-G."/>
        </authorList>
    </citation>
    <scope>NUCLEOTIDE SEQUENCE [LARGE SCALE GENOMIC DNA]</scope>
    <source>
        <strain evidence="2 3">KUS-F28377</strain>
    </source>
</reference>
<name>A0A1C7NMN9_9FUNG</name>
<dbReference type="PANTHER" id="PTHR15032">
    <property type="entry name" value="N-ACYL-PHOSPHATIDYLETHANOLAMINE-HYDROLYZING PHOSPHOLIPASE D"/>
    <property type="match status" value="1"/>
</dbReference>
<dbReference type="EMBL" id="LUGH01000051">
    <property type="protein sequence ID" value="OBZ90401.1"/>
    <property type="molecule type" value="Genomic_DNA"/>
</dbReference>
<keyword evidence="3" id="KW-1185">Reference proteome</keyword>
<protein>
    <submittedName>
        <fullName evidence="2">N-acyl-phosphatidylethanolamine-hydrolyzing phospholipase D</fullName>
    </submittedName>
</protein>
<sequence>MPKLYQLFQNNSFFVGNKSDRHTLTVVTTAIALSSLLYLISRARQAKLSNSFETIRKKKITARSSLLKPQEKYASLKIGNVFVNPFKEWKEVPFYKTVLFWSRRWKGNGVPQDKKKLEAELPVVRPDFGQIKHASDAVTFTWFGQSTCLITIDGLTILSDPVFSKCSINDYLGPKRLRPIPCQLEDVIDQVDIVIVSHDHFDHLDEAAVHKLGNSVIWYVPLGLKSWFAKRGVHNVNEMDWWQEIRYEPVPEFKIACVPAMHWSGSRNPFEKNNTLWCSYVIEGKKNKVFFCGDTGYAPELFKAIGELYAPFTLAAIPIGSFMPTYLMQHLHMGPKDAIKVHFDLEKPRLSVGIHWATFMMSDEHYLAPRDDLNRLWNTLEPEETEGTAFTVTSFGRTVTIS</sequence>
<comment type="caution">
    <text evidence="2">The sequence shown here is derived from an EMBL/GenBank/DDBJ whole genome shotgun (WGS) entry which is preliminary data.</text>
</comment>
<gene>
    <name evidence="2" type="primary">Napepld</name>
    <name evidence="2" type="ORF">A0J61_01568</name>
</gene>
<dbReference type="STRING" id="101091.A0A1C7NMN9"/>